<reference evidence="19 20" key="1">
    <citation type="journal article" date="2013" name="PLoS Genet.">
        <title>The genome and development-dependent transcriptomes of Pyronema confluens: a window into fungal evolution.</title>
        <authorList>
            <person name="Traeger S."/>
            <person name="Altegoer F."/>
            <person name="Freitag M."/>
            <person name="Gabaldon T."/>
            <person name="Kempken F."/>
            <person name="Kumar A."/>
            <person name="Marcet-Houben M."/>
            <person name="Poggeler S."/>
            <person name="Stajich J.E."/>
            <person name="Nowrousian M."/>
        </authorList>
    </citation>
    <scope>NUCLEOTIDE SEQUENCE [LARGE SCALE GENOMIC DNA]</scope>
    <source>
        <strain evidence="20">CBS 100304</strain>
        <tissue evidence="19">Vegetative mycelium</tissue>
    </source>
</reference>
<evidence type="ECO:0000313" key="20">
    <source>
        <dbReference type="Proteomes" id="UP000018144"/>
    </source>
</evidence>
<dbReference type="OrthoDB" id="10249039at2759"/>
<keyword evidence="4 17" id="KW-0833">Ubl conjugation pathway</keyword>
<dbReference type="PROSITE" id="PS50127">
    <property type="entry name" value="UBC_2"/>
    <property type="match status" value="1"/>
</dbReference>
<dbReference type="InterPro" id="IPR050113">
    <property type="entry name" value="Ub_conjugating_enzyme"/>
</dbReference>
<dbReference type="AlphaFoldDB" id="U4LTG2"/>
<evidence type="ECO:0000256" key="3">
    <source>
        <dbReference type="ARBA" id="ARBA00022741"/>
    </source>
</evidence>
<keyword evidence="5 17" id="KW-0067">ATP-binding</keyword>
<keyword evidence="20" id="KW-1185">Reference proteome</keyword>
<dbReference type="Gene3D" id="3.10.110.10">
    <property type="entry name" value="Ubiquitin Conjugating Enzyme"/>
    <property type="match status" value="1"/>
</dbReference>
<dbReference type="Pfam" id="PF00179">
    <property type="entry name" value="UQ_con"/>
    <property type="match status" value="1"/>
</dbReference>
<protein>
    <recommendedName>
        <fullName evidence="13">NEDD8-conjugating enzyme UBC12</fullName>
        <ecNumber evidence="11">2.3.2.34</ecNumber>
    </recommendedName>
    <alternativeName>
        <fullName evidence="8">E2 ubiquitin-conjugating enzyme 2</fullName>
    </alternativeName>
    <alternativeName>
        <fullName evidence="12">NEDD8-conjugating enzyme Ubc12</fullName>
    </alternativeName>
    <alternativeName>
        <fullName evidence="14">RUB1-conjugating enzyme</fullName>
    </alternativeName>
    <alternativeName>
        <fullName evidence="15">Ubiquitin carrier protein 12</fullName>
    </alternativeName>
    <alternativeName>
        <fullName evidence="9">Ubiquitin carrier protein UBC2</fullName>
    </alternativeName>
    <alternativeName>
        <fullName evidence="6">Ubiquitin-conjugating enzyme E2 2</fullName>
    </alternativeName>
    <alternativeName>
        <fullName evidence="7">Ubiquitin-protein ligase UBC2</fullName>
    </alternativeName>
</protein>
<evidence type="ECO:0000256" key="5">
    <source>
        <dbReference type="ARBA" id="ARBA00022840"/>
    </source>
</evidence>
<dbReference type="SMART" id="SM00212">
    <property type="entry name" value="UBCc"/>
    <property type="match status" value="1"/>
</dbReference>
<accession>U4LTG2</accession>
<dbReference type="SUPFAM" id="SSF54495">
    <property type="entry name" value="UBC-like"/>
    <property type="match status" value="1"/>
</dbReference>
<evidence type="ECO:0000256" key="14">
    <source>
        <dbReference type="ARBA" id="ARBA00044279"/>
    </source>
</evidence>
<feature type="active site" description="Glycyl thioester intermediate" evidence="16">
    <location>
        <position position="122"/>
    </location>
</feature>
<dbReference type="eggNOG" id="KOG0420">
    <property type="taxonomic scope" value="Eukaryota"/>
</dbReference>
<evidence type="ECO:0000256" key="13">
    <source>
        <dbReference type="ARBA" id="ARBA00044092"/>
    </source>
</evidence>
<evidence type="ECO:0000256" key="6">
    <source>
        <dbReference type="ARBA" id="ARBA00039884"/>
    </source>
</evidence>
<proteinExistence type="inferred from homology"/>
<evidence type="ECO:0000256" key="9">
    <source>
        <dbReference type="ARBA" id="ARBA00042190"/>
    </source>
</evidence>
<dbReference type="FunFam" id="3.10.110.10:FF:000005">
    <property type="entry name" value="NEDD8-conjugating enzyme Ubc12"/>
    <property type="match status" value="1"/>
</dbReference>
<evidence type="ECO:0000256" key="16">
    <source>
        <dbReference type="PROSITE-ProRule" id="PRU10133"/>
    </source>
</evidence>
<sequence length="194" mass="21995">MAQRGRGNIFTWHKNATATKPVARTEASTITRLAKDVKDLKKDLKDEKLNLSKTVQIPKLHDPSFENHCFELHITPDVGIYKGGVFKFTFTTDEGQYPFEPPKVKCTQKIYHPNIDLDGNVCLNILREDWTPALNLGSIVFGLQVLFFEPNSDDPLNKKAADDLRLNRDAFIRNVNASMQGGMVDMDSFDRVLK</sequence>
<evidence type="ECO:0000259" key="18">
    <source>
        <dbReference type="PROSITE" id="PS50127"/>
    </source>
</evidence>
<dbReference type="Proteomes" id="UP000018144">
    <property type="component" value="Unassembled WGS sequence"/>
</dbReference>
<evidence type="ECO:0000256" key="17">
    <source>
        <dbReference type="RuleBase" id="RU362109"/>
    </source>
</evidence>
<evidence type="ECO:0000256" key="10">
    <source>
        <dbReference type="ARBA" id="ARBA00043698"/>
    </source>
</evidence>
<comment type="similarity">
    <text evidence="17">Belongs to the ubiquitin-conjugating enzyme family.</text>
</comment>
<feature type="domain" description="UBC core" evidence="18">
    <location>
        <begin position="28"/>
        <end position="184"/>
    </location>
</feature>
<comment type="catalytic activity">
    <reaction evidence="10">
        <text>[E1 NEDD8-activating enzyme]-S-[NEDD8 protein]-yl-L-cysteine + [E2 NEDD8-conjugating enzyme]-L-cysteine = [E1 NEDD8-activating enzyme]-L-cysteine + [E2 NEDD8-conjugating enzyme]-S-[NEDD8-protein]-yl-L-cysteine.</text>
        <dbReference type="EC" id="2.3.2.34"/>
    </reaction>
</comment>
<dbReference type="STRING" id="1076935.U4LTG2"/>
<organism evidence="19 20">
    <name type="scientific">Pyronema omphalodes (strain CBS 100304)</name>
    <name type="common">Pyronema confluens</name>
    <dbReference type="NCBI Taxonomy" id="1076935"/>
    <lineage>
        <taxon>Eukaryota</taxon>
        <taxon>Fungi</taxon>
        <taxon>Dikarya</taxon>
        <taxon>Ascomycota</taxon>
        <taxon>Pezizomycotina</taxon>
        <taxon>Pezizomycetes</taxon>
        <taxon>Pezizales</taxon>
        <taxon>Pyronemataceae</taxon>
        <taxon>Pyronema</taxon>
    </lineage>
</organism>
<evidence type="ECO:0000256" key="11">
    <source>
        <dbReference type="ARBA" id="ARBA00044047"/>
    </source>
</evidence>
<evidence type="ECO:0000313" key="19">
    <source>
        <dbReference type="EMBL" id="CCX32820.1"/>
    </source>
</evidence>
<evidence type="ECO:0000256" key="2">
    <source>
        <dbReference type="ARBA" id="ARBA00022679"/>
    </source>
</evidence>
<dbReference type="PROSITE" id="PS00183">
    <property type="entry name" value="UBC_1"/>
    <property type="match status" value="1"/>
</dbReference>
<name>U4LTG2_PYROM</name>
<evidence type="ECO:0000256" key="8">
    <source>
        <dbReference type="ARBA" id="ARBA00042179"/>
    </source>
</evidence>
<dbReference type="InterPro" id="IPR023313">
    <property type="entry name" value="UBQ-conjugating_AS"/>
</dbReference>
<evidence type="ECO:0000256" key="7">
    <source>
        <dbReference type="ARBA" id="ARBA00041569"/>
    </source>
</evidence>
<evidence type="ECO:0000256" key="15">
    <source>
        <dbReference type="ARBA" id="ARBA00044315"/>
    </source>
</evidence>
<evidence type="ECO:0000256" key="4">
    <source>
        <dbReference type="ARBA" id="ARBA00022786"/>
    </source>
</evidence>
<keyword evidence="3 17" id="KW-0547">Nucleotide-binding</keyword>
<dbReference type="InterPro" id="IPR000608">
    <property type="entry name" value="UBC"/>
</dbReference>
<evidence type="ECO:0000256" key="12">
    <source>
        <dbReference type="ARBA" id="ARBA00044084"/>
    </source>
</evidence>
<dbReference type="EMBL" id="HF935907">
    <property type="protein sequence ID" value="CCX32820.1"/>
    <property type="molecule type" value="Genomic_DNA"/>
</dbReference>
<dbReference type="EC" id="2.3.2.34" evidence="11"/>
<comment type="pathway">
    <text evidence="1">Protein modification; protein neddylation.</text>
</comment>
<dbReference type="PANTHER" id="PTHR24067">
    <property type="entry name" value="UBIQUITIN-CONJUGATING ENZYME E2"/>
    <property type="match status" value="1"/>
</dbReference>
<keyword evidence="2" id="KW-0808">Transferase</keyword>
<dbReference type="InterPro" id="IPR016135">
    <property type="entry name" value="UBQ-conjugating_enzyme/RWD"/>
</dbReference>
<dbReference type="GO" id="GO:0061654">
    <property type="term" value="F:NEDD8 conjugating enzyme activity"/>
    <property type="evidence" value="ECO:0007669"/>
    <property type="project" value="UniProtKB-EC"/>
</dbReference>
<dbReference type="GO" id="GO:0005524">
    <property type="term" value="F:ATP binding"/>
    <property type="evidence" value="ECO:0007669"/>
    <property type="project" value="UniProtKB-UniRule"/>
</dbReference>
<evidence type="ECO:0000256" key="1">
    <source>
        <dbReference type="ARBA" id="ARBA00005032"/>
    </source>
</evidence>
<gene>
    <name evidence="19" type="ORF">PCON_13671</name>
</gene>
<dbReference type="CDD" id="cd23794">
    <property type="entry name" value="UBCc_UBE2F_UBE2M"/>
    <property type="match status" value="1"/>
</dbReference>